<proteinExistence type="predicted"/>
<dbReference type="PANTHER" id="PTHR33971:SF4">
    <property type="entry name" value="OS07G0682700 PROTEIN"/>
    <property type="match status" value="1"/>
</dbReference>
<dbReference type="InterPro" id="IPR038943">
    <property type="entry name" value="PLDrp1-like"/>
</dbReference>
<dbReference type="AlphaFoldDB" id="A0A833VB59"/>
<feature type="region of interest" description="Disordered" evidence="1">
    <location>
        <begin position="52"/>
        <end position="78"/>
    </location>
</feature>
<gene>
    <name evidence="2" type="ORF">FCM35_KLT03293</name>
</gene>
<accession>A0A833VB59</accession>
<name>A0A833VB59_9POAL</name>
<evidence type="ECO:0000313" key="2">
    <source>
        <dbReference type="EMBL" id="KAF3331887.1"/>
    </source>
</evidence>
<dbReference type="EMBL" id="SWLB01000012">
    <property type="protein sequence ID" value="KAF3331887.1"/>
    <property type="molecule type" value="Genomic_DNA"/>
</dbReference>
<evidence type="ECO:0000256" key="1">
    <source>
        <dbReference type="SAM" id="MobiDB-lite"/>
    </source>
</evidence>
<sequence length="486" mass="56748">MAGVSDDFNEDDFDDYNRHPYLGGYDLAQTYGQPLPPSAAICYPISLPPPGKVNSSSDSLPVNEATKESEQESDKPVITPVVEQPWFEPHPYDEPYQPEPYKPDLFRSWPFSNPRHHCCHTRKGVRDFDYWNHMMRGLDFLFGHAQGYGERRVGTDVYGIPMYANKRSPTESVALLVEQPSVQRLEYHQLSDVEVHPDGLDSQPSWYEERKEEKHEKYGNSYQIDDSYNYEQRGSNWGHDSSYHDTYHDWRYNNLGYSSNVEGEYMEENKVLTSPVYSYNQHYHEPPLHVQVEPADQTWTQKMISYEGYSSNVEGEYMEENKVLTSPVYSYNQHYHEQPLHVQVEPADQTWTQKMISYEKGEEVHQPNILSHGYGRERYEETQYEHLEPYKPSWSQNLGYYGKYLEGETVRSEDHSTFYGGEGNVSTAFAYNEGNTYYEQNQSSWSTGDSHVLYGEDISNKPNWEDPSNWTVAIFGSSHNYYVYDH</sequence>
<keyword evidence="3" id="KW-1185">Reference proteome</keyword>
<organism evidence="2 3">
    <name type="scientific">Carex littledalei</name>
    <dbReference type="NCBI Taxonomy" id="544730"/>
    <lineage>
        <taxon>Eukaryota</taxon>
        <taxon>Viridiplantae</taxon>
        <taxon>Streptophyta</taxon>
        <taxon>Embryophyta</taxon>
        <taxon>Tracheophyta</taxon>
        <taxon>Spermatophyta</taxon>
        <taxon>Magnoliopsida</taxon>
        <taxon>Liliopsida</taxon>
        <taxon>Poales</taxon>
        <taxon>Cyperaceae</taxon>
        <taxon>Cyperoideae</taxon>
        <taxon>Cariceae</taxon>
        <taxon>Carex</taxon>
        <taxon>Carex subgen. Euthyceras</taxon>
    </lineage>
</organism>
<comment type="caution">
    <text evidence="2">The sequence shown here is derived from an EMBL/GenBank/DDBJ whole genome shotgun (WGS) entry which is preliminary data.</text>
</comment>
<dbReference type="PANTHER" id="PTHR33971">
    <property type="entry name" value="OS06G0232000 PROTEIN"/>
    <property type="match status" value="1"/>
</dbReference>
<dbReference type="OrthoDB" id="768992at2759"/>
<dbReference type="Proteomes" id="UP000623129">
    <property type="component" value="Unassembled WGS sequence"/>
</dbReference>
<protein>
    <submittedName>
        <fullName evidence="2">Uncharacterized protein</fullName>
    </submittedName>
</protein>
<feature type="region of interest" description="Disordered" evidence="1">
    <location>
        <begin position="1"/>
        <end position="20"/>
    </location>
</feature>
<evidence type="ECO:0000313" key="3">
    <source>
        <dbReference type="Proteomes" id="UP000623129"/>
    </source>
</evidence>
<feature type="compositionally biased region" description="Basic and acidic residues" evidence="1">
    <location>
        <begin position="65"/>
        <end position="75"/>
    </location>
</feature>
<dbReference type="GO" id="GO:0070300">
    <property type="term" value="F:phosphatidic acid binding"/>
    <property type="evidence" value="ECO:0007669"/>
    <property type="project" value="InterPro"/>
</dbReference>
<reference evidence="2" key="1">
    <citation type="submission" date="2020-01" db="EMBL/GenBank/DDBJ databases">
        <title>Genome sequence of Kobresia littledalei, the first chromosome-level genome in the family Cyperaceae.</title>
        <authorList>
            <person name="Qu G."/>
        </authorList>
    </citation>
    <scope>NUCLEOTIDE SEQUENCE</scope>
    <source>
        <strain evidence="2">C.B.Clarke</strain>
        <tissue evidence="2">Leaf</tissue>
    </source>
</reference>